<dbReference type="Gene3D" id="3.30.240.20">
    <property type="entry name" value="bsu07140 like domains"/>
    <property type="match status" value="1"/>
</dbReference>
<evidence type="ECO:0000256" key="4">
    <source>
        <dbReference type="ARBA" id="ARBA00022692"/>
    </source>
</evidence>
<dbReference type="Pfam" id="PF04239">
    <property type="entry name" value="DUF421"/>
    <property type="match status" value="1"/>
</dbReference>
<dbReference type="EMBL" id="QJSX01000004">
    <property type="protein sequence ID" value="PYE54947.1"/>
    <property type="molecule type" value="Genomic_DNA"/>
</dbReference>
<accession>A0A318S7V6</accession>
<dbReference type="PANTHER" id="PTHR34582">
    <property type="entry name" value="UPF0702 TRANSMEMBRANE PROTEIN YCAP"/>
    <property type="match status" value="1"/>
</dbReference>
<dbReference type="GO" id="GO:0005886">
    <property type="term" value="C:plasma membrane"/>
    <property type="evidence" value="ECO:0007669"/>
    <property type="project" value="UniProtKB-SubCell"/>
</dbReference>
<evidence type="ECO:0000256" key="7">
    <source>
        <dbReference type="SAM" id="Phobius"/>
    </source>
</evidence>
<dbReference type="InterPro" id="IPR023090">
    <property type="entry name" value="UPF0702_alpha/beta_dom_sf"/>
</dbReference>
<name>A0A318S7V6_9DEIO</name>
<evidence type="ECO:0000256" key="2">
    <source>
        <dbReference type="ARBA" id="ARBA00006448"/>
    </source>
</evidence>
<evidence type="ECO:0000259" key="8">
    <source>
        <dbReference type="Pfam" id="PF04239"/>
    </source>
</evidence>
<evidence type="ECO:0000256" key="1">
    <source>
        <dbReference type="ARBA" id="ARBA00004651"/>
    </source>
</evidence>
<dbReference type="AlphaFoldDB" id="A0A318S7V6"/>
<keyword evidence="4 7" id="KW-0812">Transmembrane</keyword>
<keyword evidence="5 7" id="KW-1133">Transmembrane helix</keyword>
<gene>
    <name evidence="9" type="ORF">DES52_104221</name>
</gene>
<comment type="similarity">
    <text evidence="2">Belongs to the UPF0702 family.</text>
</comment>
<feature type="transmembrane region" description="Helical" evidence="7">
    <location>
        <begin position="16"/>
        <end position="34"/>
    </location>
</feature>
<organism evidence="9 10">
    <name type="scientific">Deinococcus yavapaiensis KR-236</name>
    <dbReference type="NCBI Taxonomy" id="694435"/>
    <lineage>
        <taxon>Bacteria</taxon>
        <taxon>Thermotogati</taxon>
        <taxon>Deinococcota</taxon>
        <taxon>Deinococci</taxon>
        <taxon>Deinococcales</taxon>
        <taxon>Deinococcaceae</taxon>
        <taxon>Deinococcus</taxon>
    </lineage>
</organism>
<evidence type="ECO:0000313" key="10">
    <source>
        <dbReference type="Proteomes" id="UP000248326"/>
    </source>
</evidence>
<dbReference type="OrthoDB" id="9793799at2"/>
<evidence type="ECO:0000256" key="6">
    <source>
        <dbReference type="ARBA" id="ARBA00023136"/>
    </source>
</evidence>
<dbReference type="PANTHER" id="PTHR34582:SF6">
    <property type="entry name" value="UPF0702 TRANSMEMBRANE PROTEIN YCAP"/>
    <property type="match status" value="1"/>
</dbReference>
<evidence type="ECO:0000256" key="3">
    <source>
        <dbReference type="ARBA" id="ARBA00022475"/>
    </source>
</evidence>
<sequence>MNWSQVFGPDVPLSETVVRGTVMYLVLFALLRFLQQRQASSLSVTDLLVVVLIADASGGAMGGAANSVWNGAALVGTIVFWSWCLNWLAFRYKFFDRLIHPPALPLVKDGRIDRRNMRRELITMEELMTQVRRQGLERIEDVAAAYMEGDGNISVIPKSGLRG</sequence>
<feature type="transmembrane region" description="Helical" evidence="7">
    <location>
        <begin position="71"/>
        <end position="90"/>
    </location>
</feature>
<reference evidence="9 10" key="1">
    <citation type="submission" date="2018-06" db="EMBL/GenBank/DDBJ databases">
        <title>Genomic Encyclopedia of Type Strains, Phase IV (KMG-IV): sequencing the most valuable type-strain genomes for metagenomic binning, comparative biology and taxonomic classification.</title>
        <authorList>
            <person name="Goeker M."/>
        </authorList>
    </citation>
    <scope>NUCLEOTIDE SEQUENCE [LARGE SCALE GENOMIC DNA]</scope>
    <source>
        <strain evidence="9 10">DSM 18048</strain>
    </source>
</reference>
<dbReference type="InterPro" id="IPR007353">
    <property type="entry name" value="DUF421"/>
</dbReference>
<keyword evidence="3" id="KW-1003">Cell membrane</keyword>
<comment type="subcellular location">
    <subcellularLocation>
        <location evidence="1">Cell membrane</location>
        <topology evidence="1">Multi-pass membrane protein</topology>
    </subcellularLocation>
</comment>
<comment type="caution">
    <text evidence="9">The sequence shown here is derived from an EMBL/GenBank/DDBJ whole genome shotgun (WGS) entry which is preliminary data.</text>
</comment>
<keyword evidence="6 7" id="KW-0472">Membrane</keyword>
<feature type="domain" description="YetF C-terminal" evidence="8">
    <location>
        <begin position="92"/>
        <end position="159"/>
    </location>
</feature>
<dbReference type="RefSeq" id="WP_110886053.1">
    <property type="nucleotide sequence ID" value="NZ_QJSX01000004.1"/>
</dbReference>
<keyword evidence="10" id="KW-1185">Reference proteome</keyword>
<proteinExistence type="inferred from homology"/>
<dbReference type="Proteomes" id="UP000248326">
    <property type="component" value="Unassembled WGS sequence"/>
</dbReference>
<evidence type="ECO:0000313" key="9">
    <source>
        <dbReference type="EMBL" id="PYE54947.1"/>
    </source>
</evidence>
<feature type="transmembrane region" description="Helical" evidence="7">
    <location>
        <begin position="46"/>
        <end position="65"/>
    </location>
</feature>
<protein>
    <submittedName>
        <fullName evidence="9">Uncharacterized protein DUF421</fullName>
    </submittedName>
</protein>
<evidence type="ECO:0000256" key="5">
    <source>
        <dbReference type="ARBA" id="ARBA00022989"/>
    </source>
</evidence>